<accession>A0ABP6LUF8</accession>
<evidence type="ECO:0000313" key="10">
    <source>
        <dbReference type="EMBL" id="GAA3054623.1"/>
    </source>
</evidence>
<reference evidence="11" key="1">
    <citation type="journal article" date="2019" name="Int. J. Syst. Evol. Microbiol.">
        <title>The Global Catalogue of Microorganisms (GCM) 10K type strain sequencing project: providing services to taxonomists for standard genome sequencing and annotation.</title>
        <authorList>
            <consortium name="The Broad Institute Genomics Platform"/>
            <consortium name="The Broad Institute Genome Sequencing Center for Infectious Disease"/>
            <person name="Wu L."/>
            <person name="Ma J."/>
        </authorList>
    </citation>
    <scope>NUCLEOTIDE SEQUENCE [LARGE SCALE GENOMIC DNA]</scope>
    <source>
        <strain evidence="11">JCM 14309</strain>
    </source>
</reference>
<sequence>MLSADLRRGPAPSADAGPAPSAEAPSAEAPSAEAPSVEAASAVAPAAATGEYEENHALSSTGRRVAATRRWVLRFQRLVVALLLGGIVAIVLLSVSTGPISLSMSDAGRLILGHLIPGMPWMSDGTYTGLEDQAVWHFRLPRVLLALIGGAGLALAGALMQAVVRNPLAEPYLLGVSSGAGLGAVAVISFGSAALGGLSISLAAFVGALAATGAVFLCARQDGVVVPTRLILAGVALGSLLSAVTSFLTLTGDAHQVFSVMFFLLGSLSAASFGQLVLPTIVLVGVLVFAALNARGLNALMAGDETATALGVNVHALRLGSLALAALLTASVVAVCGGIGFVGLIIPHTARLLVGSDHRLMLPVAVLGGALFLAAADLAARTAAAPTEVPIGIFTAAVGAPFFLWLLRPGRTRGGLAGLLRRRQVVDA</sequence>
<keyword evidence="6 9" id="KW-1133">Transmembrane helix</keyword>
<evidence type="ECO:0000256" key="2">
    <source>
        <dbReference type="ARBA" id="ARBA00007935"/>
    </source>
</evidence>
<feature type="transmembrane region" description="Helical" evidence="9">
    <location>
        <begin position="171"/>
        <end position="192"/>
    </location>
</feature>
<dbReference type="Pfam" id="PF01032">
    <property type="entry name" value="FecCD"/>
    <property type="match status" value="1"/>
</dbReference>
<keyword evidence="3" id="KW-0813">Transport</keyword>
<evidence type="ECO:0000256" key="6">
    <source>
        <dbReference type="ARBA" id="ARBA00022989"/>
    </source>
</evidence>
<feature type="transmembrane region" description="Helical" evidence="9">
    <location>
        <begin position="322"/>
        <end position="348"/>
    </location>
</feature>
<dbReference type="InterPro" id="IPR000522">
    <property type="entry name" value="ABC_transptr_permease_BtuC"/>
</dbReference>
<protein>
    <recommendedName>
        <fullName evidence="12">Iron complex transport system permease protein</fullName>
    </recommendedName>
</protein>
<dbReference type="Gene3D" id="1.10.3470.10">
    <property type="entry name" value="ABC transporter involved in vitamin B12 uptake, BtuC"/>
    <property type="match status" value="1"/>
</dbReference>
<evidence type="ECO:0000256" key="3">
    <source>
        <dbReference type="ARBA" id="ARBA00022448"/>
    </source>
</evidence>
<evidence type="ECO:0000256" key="1">
    <source>
        <dbReference type="ARBA" id="ARBA00004651"/>
    </source>
</evidence>
<keyword evidence="4" id="KW-1003">Cell membrane</keyword>
<evidence type="ECO:0000256" key="7">
    <source>
        <dbReference type="ARBA" id="ARBA00023136"/>
    </source>
</evidence>
<organism evidence="10 11">
    <name type="scientific">Nesterenkonia aethiopica</name>
    <dbReference type="NCBI Taxonomy" id="269144"/>
    <lineage>
        <taxon>Bacteria</taxon>
        <taxon>Bacillati</taxon>
        <taxon>Actinomycetota</taxon>
        <taxon>Actinomycetes</taxon>
        <taxon>Micrococcales</taxon>
        <taxon>Micrococcaceae</taxon>
        <taxon>Nesterenkonia</taxon>
    </lineage>
</organism>
<name>A0ABP6LUF8_9MICC</name>
<evidence type="ECO:0000256" key="9">
    <source>
        <dbReference type="SAM" id="Phobius"/>
    </source>
</evidence>
<feature type="transmembrane region" description="Helical" evidence="9">
    <location>
        <begin position="198"/>
        <end position="218"/>
    </location>
</feature>
<evidence type="ECO:0000256" key="8">
    <source>
        <dbReference type="SAM" id="MobiDB-lite"/>
    </source>
</evidence>
<keyword evidence="5 9" id="KW-0812">Transmembrane</keyword>
<dbReference type="CDD" id="cd06550">
    <property type="entry name" value="TM_ABC_iron-siderophores_like"/>
    <property type="match status" value="1"/>
</dbReference>
<keyword evidence="7 9" id="KW-0472">Membrane</keyword>
<proteinExistence type="inferred from homology"/>
<comment type="similarity">
    <text evidence="2">Belongs to the binding-protein-dependent transport system permease family. FecCD subfamily.</text>
</comment>
<feature type="compositionally biased region" description="Low complexity" evidence="8">
    <location>
        <begin position="10"/>
        <end position="40"/>
    </location>
</feature>
<feature type="transmembrane region" description="Helical" evidence="9">
    <location>
        <begin position="389"/>
        <end position="407"/>
    </location>
</feature>
<gene>
    <name evidence="10" type="ORF">GCM10010529_05820</name>
</gene>
<feature type="transmembrane region" description="Helical" evidence="9">
    <location>
        <begin position="78"/>
        <end position="100"/>
    </location>
</feature>
<feature type="region of interest" description="Disordered" evidence="8">
    <location>
        <begin position="1"/>
        <end position="40"/>
    </location>
</feature>
<evidence type="ECO:0008006" key="12">
    <source>
        <dbReference type="Google" id="ProtNLM"/>
    </source>
</evidence>
<dbReference type="Proteomes" id="UP001500236">
    <property type="component" value="Unassembled WGS sequence"/>
</dbReference>
<feature type="transmembrane region" description="Helical" evidence="9">
    <location>
        <begin position="360"/>
        <end position="383"/>
    </location>
</feature>
<evidence type="ECO:0000256" key="5">
    <source>
        <dbReference type="ARBA" id="ARBA00022692"/>
    </source>
</evidence>
<dbReference type="PANTHER" id="PTHR30472">
    <property type="entry name" value="FERRIC ENTEROBACTIN TRANSPORT SYSTEM PERMEASE PROTEIN"/>
    <property type="match status" value="1"/>
</dbReference>
<feature type="transmembrane region" description="Helical" evidence="9">
    <location>
        <begin position="281"/>
        <end position="302"/>
    </location>
</feature>
<dbReference type="InterPro" id="IPR037294">
    <property type="entry name" value="ABC_BtuC-like"/>
</dbReference>
<feature type="transmembrane region" description="Helical" evidence="9">
    <location>
        <begin position="256"/>
        <end position="274"/>
    </location>
</feature>
<keyword evidence="11" id="KW-1185">Reference proteome</keyword>
<evidence type="ECO:0000313" key="11">
    <source>
        <dbReference type="Proteomes" id="UP001500236"/>
    </source>
</evidence>
<dbReference type="SUPFAM" id="SSF81345">
    <property type="entry name" value="ABC transporter involved in vitamin B12 uptake, BtuC"/>
    <property type="match status" value="1"/>
</dbReference>
<feature type="transmembrane region" description="Helical" evidence="9">
    <location>
        <begin position="230"/>
        <end position="250"/>
    </location>
</feature>
<comment type="subcellular location">
    <subcellularLocation>
        <location evidence="1">Cell membrane</location>
        <topology evidence="1">Multi-pass membrane protein</topology>
    </subcellularLocation>
</comment>
<evidence type="ECO:0000256" key="4">
    <source>
        <dbReference type="ARBA" id="ARBA00022475"/>
    </source>
</evidence>
<dbReference type="PANTHER" id="PTHR30472:SF67">
    <property type="entry name" value="PERMEASE OF ABC TRANSPORTER-RELATED"/>
    <property type="match status" value="1"/>
</dbReference>
<feature type="transmembrane region" description="Helical" evidence="9">
    <location>
        <begin position="143"/>
        <end position="164"/>
    </location>
</feature>
<dbReference type="EMBL" id="BAAAVT010000003">
    <property type="protein sequence ID" value="GAA3054623.1"/>
    <property type="molecule type" value="Genomic_DNA"/>
</dbReference>
<comment type="caution">
    <text evidence="10">The sequence shown here is derived from an EMBL/GenBank/DDBJ whole genome shotgun (WGS) entry which is preliminary data.</text>
</comment>